<dbReference type="AlphaFoldDB" id="A0A7C9N0N2"/>
<dbReference type="EMBL" id="WUPT01000002">
    <property type="protein sequence ID" value="MXQ08238.1"/>
    <property type="molecule type" value="Genomic_DNA"/>
</dbReference>
<feature type="domain" description="Smr" evidence="2">
    <location>
        <begin position="110"/>
        <end position="200"/>
    </location>
</feature>
<dbReference type="InterPro" id="IPR036063">
    <property type="entry name" value="Smr_dom_sf"/>
</dbReference>
<keyword evidence="4" id="KW-1185">Reference proteome</keyword>
<dbReference type="InterPro" id="IPR002625">
    <property type="entry name" value="Smr_dom"/>
</dbReference>
<reference evidence="3 4" key="1">
    <citation type="submission" date="2019-12" db="EMBL/GenBank/DDBJ databases">
        <authorList>
            <person name="Lee S.D."/>
        </authorList>
    </citation>
    <scope>NUCLEOTIDE SEQUENCE [LARGE SCALE GENOMIC DNA]</scope>
    <source>
        <strain evidence="3 4">GH1-50</strain>
    </source>
</reference>
<dbReference type="Gene3D" id="3.30.1370.110">
    <property type="match status" value="1"/>
</dbReference>
<dbReference type="Proteomes" id="UP000480350">
    <property type="component" value="Unassembled WGS sequence"/>
</dbReference>
<name>A0A7C9N0N2_9RHOB</name>
<evidence type="ECO:0000259" key="2">
    <source>
        <dbReference type="PROSITE" id="PS50828"/>
    </source>
</evidence>
<comment type="caution">
    <text evidence="3">The sequence shown here is derived from an EMBL/GenBank/DDBJ whole genome shotgun (WGS) entry which is preliminary data.</text>
</comment>
<dbReference type="PANTHER" id="PTHR35562:SF2">
    <property type="entry name" value="DNA ENDONUCLEASE SMRA-RELATED"/>
    <property type="match status" value="1"/>
</dbReference>
<evidence type="ECO:0000313" key="4">
    <source>
        <dbReference type="Proteomes" id="UP000480350"/>
    </source>
</evidence>
<evidence type="ECO:0000256" key="1">
    <source>
        <dbReference type="SAM" id="MobiDB-lite"/>
    </source>
</evidence>
<dbReference type="PROSITE" id="PS50828">
    <property type="entry name" value="SMR"/>
    <property type="match status" value="1"/>
</dbReference>
<feature type="region of interest" description="Disordered" evidence="1">
    <location>
        <begin position="1"/>
        <end position="59"/>
    </location>
</feature>
<evidence type="ECO:0000313" key="3">
    <source>
        <dbReference type="EMBL" id="MXQ08238.1"/>
    </source>
</evidence>
<gene>
    <name evidence="3" type="ORF">GQ651_10325</name>
</gene>
<organism evidence="3 4">
    <name type="scientific">Kangsaoukella pontilimi</name>
    <dbReference type="NCBI Taxonomy" id="2691042"/>
    <lineage>
        <taxon>Bacteria</taxon>
        <taxon>Pseudomonadati</taxon>
        <taxon>Pseudomonadota</taxon>
        <taxon>Alphaproteobacteria</taxon>
        <taxon>Rhodobacterales</taxon>
        <taxon>Paracoccaceae</taxon>
        <taxon>Kangsaoukella</taxon>
    </lineage>
</organism>
<accession>A0A7C9N0N2</accession>
<sequence length="202" mass="22195">MSRRKPRGLRPDEQELWSRIAKSANPMRSAKPDKGEPGKITLPGKAKPVPEKPRPEPIAPFRLGERASTALPPNDLSAPLGDRLAAQPVAMDKKAHKRMSQGRLTPEGRIDLHGMTLDTAHGALTSFILSSQAAGKRLVLVITGKGRKVESYDPIPTRTGVLRHQLPHWLSLPPLSQAVLQVSEAHRKHGGSGAFYVYLRRR</sequence>
<protein>
    <submittedName>
        <fullName evidence="3">DNA mismatch repair protein MutS</fullName>
    </submittedName>
</protein>
<dbReference type="SUPFAM" id="SSF160443">
    <property type="entry name" value="SMR domain-like"/>
    <property type="match status" value="1"/>
</dbReference>
<reference evidence="3 4" key="2">
    <citation type="submission" date="2020-03" db="EMBL/GenBank/DDBJ databases">
        <title>Kangsaoukella pontilimi gen. nov., sp. nov., a new member of the family Rhodobacteraceae isolated from a tidal mudflat.</title>
        <authorList>
            <person name="Kim I.S."/>
        </authorList>
    </citation>
    <scope>NUCLEOTIDE SEQUENCE [LARGE SCALE GENOMIC DNA]</scope>
    <source>
        <strain evidence="3 4">GH1-50</strain>
    </source>
</reference>
<dbReference type="PANTHER" id="PTHR35562">
    <property type="entry name" value="DNA ENDONUCLEASE SMRA-RELATED"/>
    <property type="match status" value="1"/>
</dbReference>
<dbReference type="Pfam" id="PF01713">
    <property type="entry name" value="Smr"/>
    <property type="match status" value="1"/>
</dbReference>
<proteinExistence type="predicted"/>